<dbReference type="Proteomes" id="UP000309997">
    <property type="component" value="Unassembled WGS sequence"/>
</dbReference>
<comment type="caution">
    <text evidence="1">The sequence shown here is derived from an EMBL/GenBank/DDBJ whole genome shotgun (WGS) entry which is preliminary data.</text>
</comment>
<keyword evidence="2" id="KW-1185">Reference proteome</keyword>
<organism evidence="1 2">
    <name type="scientific">Populus alba</name>
    <name type="common">White poplar</name>
    <dbReference type="NCBI Taxonomy" id="43335"/>
    <lineage>
        <taxon>Eukaryota</taxon>
        <taxon>Viridiplantae</taxon>
        <taxon>Streptophyta</taxon>
        <taxon>Embryophyta</taxon>
        <taxon>Tracheophyta</taxon>
        <taxon>Spermatophyta</taxon>
        <taxon>Magnoliopsida</taxon>
        <taxon>eudicotyledons</taxon>
        <taxon>Gunneridae</taxon>
        <taxon>Pentapetalae</taxon>
        <taxon>rosids</taxon>
        <taxon>fabids</taxon>
        <taxon>Malpighiales</taxon>
        <taxon>Salicaceae</taxon>
        <taxon>Saliceae</taxon>
        <taxon>Populus</taxon>
    </lineage>
</organism>
<dbReference type="EMBL" id="RCHU02000008">
    <property type="protein sequence ID" value="KAL3581756.1"/>
    <property type="molecule type" value="Genomic_DNA"/>
</dbReference>
<name>A0ACC4BTP3_POPAL</name>
<protein>
    <submittedName>
        <fullName evidence="1">Uncharacterized protein</fullName>
    </submittedName>
</protein>
<evidence type="ECO:0000313" key="1">
    <source>
        <dbReference type="EMBL" id="KAL3581756.1"/>
    </source>
</evidence>
<gene>
    <name evidence="1" type="ORF">D5086_016088</name>
</gene>
<proteinExistence type="predicted"/>
<accession>A0ACC4BTP3</accession>
<reference evidence="1 2" key="1">
    <citation type="journal article" date="2024" name="Plant Biotechnol. J.">
        <title>Genome and CRISPR/Cas9 system of a widespread forest tree (Populus alba) in the world.</title>
        <authorList>
            <person name="Liu Y.J."/>
            <person name="Jiang P.F."/>
            <person name="Han X.M."/>
            <person name="Li X.Y."/>
            <person name="Wang H.M."/>
            <person name="Wang Y.J."/>
            <person name="Wang X.X."/>
            <person name="Zeng Q.Y."/>
        </authorList>
    </citation>
    <scope>NUCLEOTIDE SEQUENCE [LARGE SCALE GENOMIC DNA]</scope>
    <source>
        <strain evidence="2">cv. PAL-ZL1</strain>
    </source>
</reference>
<sequence length="441" mass="48140">MAKQLYGYGAPATTSASRSRTDSYLTDSVLTRYLGTRSDPLSSDSSKYSASSSMYLTQSDSALRYSVDRGIASAAAAATSPHLSSWPPPPGVDAPSAVDSLVPGLKRTPEVLYHPTLLGAHSTIGQSEDWYSTNALAKRARFETTSHLPIYPQRPGEKDCAYYMLTRTCKFGDTCKFDHPVWVPEGGIPDWKEVPPIATSETFPDRPGVPDCPFYMKTGICKFGATCKFHHPKDIQISLAGQGNDNGVQTNSVVDNGGITGDVNVIKALVSVTPALLHNSKGLPMRPGAVHCPYYMKTGTCKYGATCKFDHPPPGEKEEEESVNVERVKNTGADCSGLRKRKGKYCPSIVEILMVERGKIKATQINLPLQIIKGRLMRVAFTWSRVEVLTKFNLDQRIVDHQSSFTGTALSFSSELFSAADCNILCSAVPWNLMIPKELKK</sequence>
<evidence type="ECO:0000313" key="2">
    <source>
        <dbReference type="Proteomes" id="UP000309997"/>
    </source>
</evidence>